<feature type="domain" description="Heterokaryon incompatibility" evidence="1">
    <location>
        <begin position="32"/>
        <end position="182"/>
    </location>
</feature>
<dbReference type="EMBL" id="KV875101">
    <property type="protein sequence ID" value="OIW26028.1"/>
    <property type="molecule type" value="Genomic_DNA"/>
</dbReference>
<keyword evidence="3" id="KW-1185">Reference proteome</keyword>
<dbReference type="Pfam" id="PF26639">
    <property type="entry name" value="Het-6_barrel"/>
    <property type="match status" value="1"/>
</dbReference>
<sequence>MTLYDADGLRRHDVSLIECSLKVVDLDHPPEYYCLSYTWGAPAKYGPLGNSLVCPILCNGEVLHVTENLYCFLRRLRDLSTLCHRTFWIDAICVNQQDKKERSDQVRLMADIYTSASMVVSWLGEEDKHTQPGFVWLRKLKAVSDHSPHNLSRLANFAPDSWLSVANIFQRTYFTRAWIIQEVVLAKAVKVLCGRQEIEWSAIAEASHFLSTLFLDRGEFQLGTEEFLGTHTLLLYLLIKARSFEATDPRDKVYSLLGLVHDYARCKPGLAPSYKADETQAPAIAYIRAAIDILEDSDDLLLLSCVEGEAFQKLSTGPLPSWVPDWSAREPTGLRVTGYERYSTSMSLKQQAHIDKTSLTLSLRGIKLDYVTMVGEAKRDVLLEKPFPKWLEIIETLETRYGPARNEHKLDVLWRTLIVNTAGCPPELVSKTPQVSEFVRPFTLSQHLRLFRTNEGYLGLGSECLQAGDSVWIVPGSRVPLILRPHKVEMSSANRCRLVGGTYLHGFMEGAAVSPAFTGKTMSEIEASMEAFVLV</sequence>
<dbReference type="InterPro" id="IPR052895">
    <property type="entry name" value="HetReg/Transcr_Mod"/>
</dbReference>
<evidence type="ECO:0000259" key="1">
    <source>
        <dbReference type="Pfam" id="PF06985"/>
    </source>
</evidence>
<protein>
    <submittedName>
        <fullName evidence="2">HET-domain-containing protein</fullName>
    </submittedName>
</protein>
<reference evidence="2 3" key="1">
    <citation type="submission" date="2016-10" db="EMBL/GenBank/DDBJ databases">
        <title>Draft genome sequence of Coniochaeta ligniaria NRRL30616, a lignocellulolytic fungus for bioabatement of inhibitors in plant biomass hydrolysates.</title>
        <authorList>
            <consortium name="DOE Joint Genome Institute"/>
            <person name="Jimenez D.J."/>
            <person name="Hector R.E."/>
            <person name="Riley R."/>
            <person name="Sun H."/>
            <person name="Grigoriev I.V."/>
            <person name="Van Elsas J.D."/>
            <person name="Nichols N.N."/>
        </authorList>
    </citation>
    <scope>NUCLEOTIDE SEQUENCE [LARGE SCALE GENOMIC DNA]</scope>
    <source>
        <strain evidence="2 3">NRRL 30616</strain>
    </source>
</reference>
<dbReference type="STRING" id="1408157.A0A1J7J9Z9"/>
<dbReference type="Pfam" id="PF06985">
    <property type="entry name" value="HET"/>
    <property type="match status" value="1"/>
</dbReference>
<evidence type="ECO:0000313" key="3">
    <source>
        <dbReference type="Proteomes" id="UP000182658"/>
    </source>
</evidence>
<dbReference type="InParanoid" id="A0A1J7J9Z9"/>
<gene>
    <name evidence="2" type="ORF">CONLIGDRAFT_656621</name>
</gene>
<dbReference type="InterPro" id="IPR010730">
    <property type="entry name" value="HET"/>
</dbReference>
<accession>A0A1J7J9Z9</accession>
<name>A0A1J7J9Z9_9PEZI</name>
<dbReference type="OrthoDB" id="3548654at2759"/>
<proteinExistence type="predicted"/>
<dbReference type="PANTHER" id="PTHR24148:SF73">
    <property type="entry name" value="HET DOMAIN PROTEIN (AFU_ORTHOLOGUE AFUA_8G01020)"/>
    <property type="match status" value="1"/>
</dbReference>
<dbReference type="Proteomes" id="UP000182658">
    <property type="component" value="Unassembled WGS sequence"/>
</dbReference>
<evidence type="ECO:0000313" key="2">
    <source>
        <dbReference type="EMBL" id="OIW26028.1"/>
    </source>
</evidence>
<dbReference type="PANTHER" id="PTHR24148">
    <property type="entry name" value="ANKYRIN REPEAT DOMAIN-CONTAINING PROTEIN 39 HOMOLOG-RELATED"/>
    <property type="match status" value="1"/>
</dbReference>
<organism evidence="2 3">
    <name type="scientific">Coniochaeta ligniaria NRRL 30616</name>
    <dbReference type="NCBI Taxonomy" id="1408157"/>
    <lineage>
        <taxon>Eukaryota</taxon>
        <taxon>Fungi</taxon>
        <taxon>Dikarya</taxon>
        <taxon>Ascomycota</taxon>
        <taxon>Pezizomycotina</taxon>
        <taxon>Sordariomycetes</taxon>
        <taxon>Sordariomycetidae</taxon>
        <taxon>Coniochaetales</taxon>
        <taxon>Coniochaetaceae</taxon>
        <taxon>Coniochaeta</taxon>
    </lineage>
</organism>
<dbReference type="AlphaFoldDB" id="A0A1J7J9Z9"/>